<keyword evidence="3" id="KW-1185">Reference proteome</keyword>
<dbReference type="Pfam" id="PF05656">
    <property type="entry name" value="DUF805"/>
    <property type="match status" value="1"/>
</dbReference>
<dbReference type="PANTHER" id="PTHR34980:SF2">
    <property type="entry name" value="INNER MEMBRANE PROTEIN YHAH-RELATED"/>
    <property type="match status" value="1"/>
</dbReference>
<sequence length="160" mass="18889">MIVTMTAMEAYKRFWTQAFNLHDRARRKEFWVPTSLHLLLYSIAYVVVGMYYKLDNEHMYVIMNLVSNLILIIPTFSVTFRRLQDLNIPGWFTLIVPVLHLPAALPARFLDIDIQFFIEILHLFITLILLIIMTFDGTEGPNQYGHDPKEEIDELNPRKY</sequence>
<evidence type="ECO:0000313" key="3">
    <source>
        <dbReference type="Proteomes" id="UP000294843"/>
    </source>
</evidence>
<feature type="transmembrane region" description="Helical" evidence="1">
    <location>
        <begin position="91"/>
        <end position="110"/>
    </location>
</feature>
<gene>
    <name evidence="2" type="ORF">ERX55_03950</name>
</gene>
<feature type="transmembrane region" description="Helical" evidence="1">
    <location>
        <begin position="116"/>
        <end position="135"/>
    </location>
</feature>
<keyword evidence="1" id="KW-1133">Transmembrane helix</keyword>
<protein>
    <submittedName>
        <fullName evidence="2">DUF805 domain-containing protein</fullName>
    </submittedName>
</protein>
<dbReference type="InterPro" id="IPR008523">
    <property type="entry name" value="DUF805"/>
</dbReference>
<feature type="transmembrane region" description="Helical" evidence="1">
    <location>
        <begin position="30"/>
        <end position="52"/>
    </location>
</feature>
<comment type="caution">
    <text evidence="2">The sequence shown here is derived from an EMBL/GenBank/DDBJ whole genome shotgun (WGS) entry which is preliminary data.</text>
</comment>
<dbReference type="Proteomes" id="UP000294843">
    <property type="component" value="Unassembled WGS sequence"/>
</dbReference>
<evidence type="ECO:0000256" key="1">
    <source>
        <dbReference type="SAM" id="Phobius"/>
    </source>
</evidence>
<dbReference type="OrthoDB" id="2414165at2"/>
<organism evidence="2 3">
    <name type="scientific">Macrococcus bovicus</name>
    <dbReference type="NCBI Taxonomy" id="69968"/>
    <lineage>
        <taxon>Bacteria</taxon>
        <taxon>Bacillati</taxon>
        <taxon>Bacillota</taxon>
        <taxon>Bacilli</taxon>
        <taxon>Bacillales</taxon>
        <taxon>Staphylococcaceae</taxon>
        <taxon>Macrococcus</taxon>
    </lineage>
</organism>
<feature type="transmembrane region" description="Helical" evidence="1">
    <location>
        <begin position="58"/>
        <end position="79"/>
    </location>
</feature>
<dbReference type="AlphaFoldDB" id="A0A4V3BFR3"/>
<reference evidence="2 3" key="1">
    <citation type="submission" date="2019-01" db="EMBL/GenBank/DDBJ databases">
        <title>Draft genome sequences of the type strains of six Macrococcus species.</title>
        <authorList>
            <person name="Mazhar S."/>
            <person name="Altermann E."/>
            <person name="Hill C."/>
            <person name="Mcauliffe O."/>
        </authorList>
    </citation>
    <scope>NUCLEOTIDE SEQUENCE [LARGE SCALE GENOMIC DNA]</scope>
    <source>
        <strain evidence="2 3">ATCC 51825</strain>
    </source>
</reference>
<keyword evidence="1" id="KW-0472">Membrane</keyword>
<keyword evidence="1" id="KW-0812">Transmembrane</keyword>
<evidence type="ECO:0000313" key="2">
    <source>
        <dbReference type="EMBL" id="TDM14578.1"/>
    </source>
</evidence>
<name>A0A4V3BFR3_9STAP</name>
<dbReference type="EMBL" id="SCWF01000003">
    <property type="protein sequence ID" value="TDM14578.1"/>
    <property type="molecule type" value="Genomic_DNA"/>
</dbReference>
<accession>A0A4V3BFR3</accession>
<proteinExistence type="predicted"/>
<dbReference type="PANTHER" id="PTHR34980">
    <property type="entry name" value="INNER MEMBRANE PROTEIN-RELATED-RELATED"/>
    <property type="match status" value="1"/>
</dbReference>
<dbReference type="RefSeq" id="WP_133451307.1">
    <property type="nucleotide sequence ID" value="NZ_SCWF01000003.1"/>
</dbReference>
<dbReference type="GO" id="GO:0005886">
    <property type="term" value="C:plasma membrane"/>
    <property type="evidence" value="ECO:0007669"/>
    <property type="project" value="TreeGrafter"/>
</dbReference>